<evidence type="ECO:0000256" key="4">
    <source>
        <dbReference type="ARBA" id="ARBA00023175"/>
    </source>
</evidence>
<evidence type="ECO:0000256" key="3">
    <source>
        <dbReference type="ARBA" id="ARBA00023123"/>
    </source>
</evidence>
<evidence type="ECO:0000256" key="5">
    <source>
        <dbReference type="ARBA" id="ARBA00023203"/>
    </source>
</evidence>
<keyword evidence="2 7" id="KW-0067">ATP-binding</keyword>
<dbReference type="SMART" id="SM00242">
    <property type="entry name" value="MYSc"/>
    <property type="match status" value="1"/>
</dbReference>
<dbReference type="CDD" id="cd14907">
    <property type="entry name" value="MYSc_Myo46"/>
    <property type="match status" value="1"/>
</dbReference>
<dbReference type="SMART" id="SM00015">
    <property type="entry name" value="IQ"/>
    <property type="match status" value="6"/>
</dbReference>
<dbReference type="InterPro" id="IPR000408">
    <property type="entry name" value="Reg_chr_condens"/>
</dbReference>
<feature type="repeat" description="RCC1" evidence="6">
    <location>
        <begin position="1797"/>
        <end position="1853"/>
    </location>
</feature>
<dbReference type="InterPro" id="IPR036961">
    <property type="entry name" value="Kinesin_motor_dom_sf"/>
</dbReference>
<dbReference type="GO" id="GO:0005524">
    <property type="term" value="F:ATP binding"/>
    <property type="evidence" value="ECO:0007669"/>
    <property type="project" value="UniProtKB-UniRule"/>
</dbReference>
<feature type="region of interest" description="Disordered" evidence="8">
    <location>
        <begin position="1479"/>
        <end position="1501"/>
    </location>
</feature>
<keyword evidence="3 7" id="KW-0518">Myosin</keyword>
<organism evidence="10">
    <name type="scientific">Tetrahymena thermophila</name>
    <dbReference type="NCBI Taxonomy" id="5911"/>
    <lineage>
        <taxon>Eukaryota</taxon>
        <taxon>Sar</taxon>
        <taxon>Alveolata</taxon>
        <taxon>Ciliophora</taxon>
        <taxon>Intramacronucleata</taxon>
        <taxon>Oligohymenophorea</taxon>
        <taxon>Hymenostomatida</taxon>
        <taxon>Tetrahymenina</taxon>
        <taxon>Tetrahymenidae</taxon>
        <taxon>Tetrahymena</taxon>
    </lineage>
</organism>
<evidence type="ECO:0000256" key="8">
    <source>
        <dbReference type="SAM" id="MobiDB-lite"/>
    </source>
</evidence>
<dbReference type="Pfam" id="PF00612">
    <property type="entry name" value="IQ"/>
    <property type="match status" value="1"/>
</dbReference>
<feature type="region of interest" description="Actin-binding" evidence="7">
    <location>
        <begin position="726"/>
        <end position="748"/>
    </location>
</feature>
<dbReference type="GO" id="GO:0005737">
    <property type="term" value="C:cytoplasm"/>
    <property type="evidence" value="ECO:0007669"/>
    <property type="project" value="TreeGrafter"/>
</dbReference>
<evidence type="ECO:0000256" key="1">
    <source>
        <dbReference type="ARBA" id="ARBA00022741"/>
    </source>
</evidence>
<evidence type="ECO:0000259" key="9">
    <source>
        <dbReference type="PROSITE" id="PS51456"/>
    </source>
</evidence>
<comment type="similarity">
    <text evidence="7">Belongs to the TRAFAC class myosin-kinesin ATPase superfamily. Myosin family.</text>
</comment>
<sequence length="1962" mass="229340">MMQFEEGAPVWYSLKEGLKNTSKQADAPAFVESVVISVIDKNKSLIQLLDQPSPSILSLLNEKQANQAKPSNLQIQQGGNQNLIVVDNIFLEPRYDKEDGDYSSINDLVNLPFLNEPELLKAIAQRYVQDKIFSYVGPTLVVVNPYKRMDHLFNEKTQELYQEKVIQNQDIYSEQPHIFGIAAYCMQSILQEKTLKQAIVISGESGAGKTENTKYAMKFLTQMNAQFQQQNTPQTLTNLRESYLNLKSRQTLKSTVSIEQRILNCNPILEAFGNAKTTRNDNSSRFGKLVILHLKEDIGSSFSIKQKQKKLVISSASLTNYLLEKSRIVQISQQERNYHIFYHLLKGAEPQFLSQLGLSPDISSYRYLKSECSNVDTLSDEQLFLEVMSSLDDLNFTEIEQKGIWNIVSCVLLLGNLDFEEVKTTGDSCTISPKQKQTVETICKKLQCTEKELNDALTTKKRQVNNNVTTSPLSIKESIDNRDSYSKFLYEKLFNWIVFRLNQSIMDQDEVDQYTLHAFAPQQKRQSITQGKKRQIEILDIFGFEVFENNSFEQLCINFANEKLQQLYISYIYEGERNIFKQQGLEKYLMEIKYTDNKSIIEALDKPKDPIGVFNLIDDSSNLSTGSDLNLISQMEREHKSNSQHVSFSQIQKTNFTIHHSTGSIEYNITNFRAKNKDEVSLALQNLAQQKTIKSIIQLGITDFNTQQVGSRVTDKFLGSKFRLQMKKLMEELSSCECQFVRCIKPNASKKAGFIQPRYSLNQINCLGVLETIRVRKQGYVYRADYFRFYKDHWELYPPNFNEIKADVTTMFQKITDYQRLSQKLVEMNVDQKQLEQNNILFGNSMIFIKESALMILTSKLIQTKEEINRNVKLIQKLFRNYKLKKWLKNRKKVKQFLKGLIYRFRYLKSDVVAKIRGMRKAKELEAKQNISAKKIQKMIRNFILKKRMKEIRAALMIQRAYIMYKKKEYYKQKLKGIKEFIKSKFLMLKERSIYKKKLKSILQIQKWYKKNLQQRQIEMCKKVIMVISQSLDKSWLKIRNISAIKIQSLVRMFLAKINNYGIVKQSREAKNVILERKAIQKIQRYWRYRNFYLSMKRYRNAAYRIQAYFRKKWCSALFQLIKKNTKFIQMHVRSWLNQKYFLTEKWVKYDWNSVKRDEMLNQQNLVILGIPYKKNLVKNLKFQELKNQFYEQHTVLSLQRAQKKIEYLQKKQKNLDRQDSLAKLAALKQKIKSQKSIVLSSAKVSQQQSIQEFEDLGLDQQLKILKSSIKLGGAEKQEIQKQSPINEINIKLDDCLNGIDQNILMQNQFGKIQMQITLKDNDQYQTQVNEFTSNNQPKIQEYYYHDLGLEKDHILYDFNSESRKKQVQSQLQAKRMSVDVIKLNTILLDFDQQPQSHEIYTSQIWAQHYQDIQSELEQSNSSILKIFIGDSYTTIVGDNSVCYTFGDEFLNHQVHTTDQQIYYSPDKFLNDQPLQSKISQSSNRYQQQTKNTSNIYESPNLQRQIPNYQAQLYSTPQKKLQNDLIPSVLQNNPLFVQLETQNYQQNSQKKFQSSYSPQDQYNNSQQKLKMNQNNSNNSLYNSLRKQAGLFQNQEPPEQISTQTLNTQNNISYQTEEQFNPPKKVIKCKIDKINSIFKANNQLFIQNQLKDMYCWGDNSQFEIPFFEDIYLYEISKIDPQKSQQISQIDQQAISNQFFYLLTDGDVLHYNYKKSIDFERIRFPVQISQISCGGHFTMFLSIQGTLFSSGQNTSGELGHGDRLFRKSPQLISSFKKFGEKIKQVSCGLKHTICLTALGKIFSWGNNRFGQLGVGDTKYRSNPQLIFVKSKSIDSINSFLQVRAGLRSSIVLTIDKRLAWWGTNSCLDHQVFPIELNLQDYKNDLNSKELIPIKLMSSWSKNLSLFYIIVADITYCYSQNKSVIIKSLQSLSQKWEDQQIFPSADKNIMKYIQIKGMRQTNIEQ</sequence>
<dbReference type="Pfam" id="PF00415">
    <property type="entry name" value="RCC1"/>
    <property type="match status" value="2"/>
</dbReference>
<evidence type="ECO:0000256" key="2">
    <source>
        <dbReference type="ARBA" id="ARBA00022840"/>
    </source>
</evidence>
<dbReference type="SUPFAM" id="SSF50985">
    <property type="entry name" value="RCC1/BLIP-II"/>
    <property type="match status" value="1"/>
</dbReference>
<feature type="domain" description="Myosin motor" evidence="9">
    <location>
        <begin position="103"/>
        <end position="862"/>
    </location>
</feature>
<dbReference type="SUPFAM" id="SSF52540">
    <property type="entry name" value="P-loop containing nucleoside triphosphate hydrolases"/>
    <property type="match status" value="1"/>
</dbReference>
<dbReference type="PROSITE" id="PS51456">
    <property type="entry name" value="MYOSIN_MOTOR"/>
    <property type="match status" value="1"/>
</dbReference>
<dbReference type="PROSITE" id="PS00626">
    <property type="entry name" value="RCC1_2"/>
    <property type="match status" value="1"/>
</dbReference>
<feature type="binding site" evidence="7">
    <location>
        <begin position="203"/>
        <end position="210"/>
    </location>
    <ligand>
        <name>ATP</name>
        <dbReference type="ChEBI" id="CHEBI:30616"/>
    </ligand>
</feature>
<dbReference type="Gene3D" id="3.40.850.10">
    <property type="entry name" value="Kinesin motor domain"/>
    <property type="match status" value="1"/>
</dbReference>
<dbReference type="PROSITE" id="PS50012">
    <property type="entry name" value="RCC1_3"/>
    <property type="match status" value="2"/>
</dbReference>
<dbReference type="PANTHER" id="PTHR13140">
    <property type="entry name" value="MYOSIN"/>
    <property type="match status" value="1"/>
</dbReference>
<dbReference type="Gene3D" id="2.130.10.30">
    <property type="entry name" value="Regulator of chromosome condensation 1/beta-lactamase-inhibitor protein II"/>
    <property type="match status" value="1"/>
</dbReference>
<dbReference type="GO" id="GO:0007015">
    <property type="term" value="P:actin filament organization"/>
    <property type="evidence" value="ECO:0007669"/>
    <property type="project" value="TreeGrafter"/>
</dbReference>
<reference evidence="10" key="1">
    <citation type="journal article" date="2011" name="Gene">
        <title>Unique sequences and predicted functions of myosins in Tetrahymena thermophila.</title>
        <authorList>
            <person name="Sugita M."/>
            <person name="Iwataki Y."/>
            <person name="Nakano K."/>
            <person name="Numata O."/>
        </authorList>
    </citation>
    <scope>NUCLEOTIDE SEQUENCE</scope>
</reference>
<dbReference type="InterPro" id="IPR000048">
    <property type="entry name" value="IQ_motif_EF-hand-BS"/>
</dbReference>
<dbReference type="GO" id="GO:0016459">
    <property type="term" value="C:myosin complex"/>
    <property type="evidence" value="ECO:0007669"/>
    <property type="project" value="UniProtKB-KW"/>
</dbReference>
<dbReference type="PRINTS" id="PR00193">
    <property type="entry name" value="MYOSINHEAVY"/>
</dbReference>
<dbReference type="GO" id="GO:0000146">
    <property type="term" value="F:microfilament motor activity"/>
    <property type="evidence" value="ECO:0007669"/>
    <property type="project" value="TreeGrafter"/>
</dbReference>
<evidence type="ECO:0000256" key="7">
    <source>
        <dbReference type="PROSITE-ProRule" id="PRU00782"/>
    </source>
</evidence>
<evidence type="ECO:0000256" key="6">
    <source>
        <dbReference type="PROSITE-ProRule" id="PRU00235"/>
    </source>
</evidence>
<feature type="repeat" description="RCC1" evidence="6">
    <location>
        <begin position="1743"/>
        <end position="1796"/>
    </location>
</feature>
<dbReference type="Gene3D" id="1.20.120.720">
    <property type="entry name" value="Myosin VI head, motor domain, U50 subdomain"/>
    <property type="match status" value="1"/>
</dbReference>
<dbReference type="Gene3D" id="1.20.58.530">
    <property type="match status" value="1"/>
</dbReference>
<keyword evidence="1 7" id="KW-0547">Nucleotide-binding</keyword>
<dbReference type="FunFam" id="1.10.10.820:FF:000001">
    <property type="entry name" value="Myosin heavy chain"/>
    <property type="match status" value="1"/>
</dbReference>
<keyword evidence="5 7" id="KW-0009">Actin-binding</keyword>
<dbReference type="Gene3D" id="1.10.10.820">
    <property type="match status" value="1"/>
</dbReference>
<proteinExistence type="evidence at transcript level"/>
<dbReference type="EMBL" id="AB472070">
    <property type="protein sequence ID" value="BAI63635.1"/>
    <property type="molecule type" value="mRNA"/>
</dbReference>
<dbReference type="PROSITE" id="PS50096">
    <property type="entry name" value="IQ"/>
    <property type="match status" value="1"/>
</dbReference>
<dbReference type="PANTHER" id="PTHR13140:SF706">
    <property type="entry name" value="DILUTE CLASS UNCONVENTIONAL MYOSIN, ISOFORM C"/>
    <property type="match status" value="1"/>
</dbReference>
<dbReference type="InterPro" id="IPR001609">
    <property type="entry name" value="Myosin_head_motor_dom-like"/>
</dbReference>
<evidence type="ECO:0000313" key="10">
    <source>
        <dbReference type="EMBL" id="BAI63635.1"/>
    </source>
</evidence>
<dbReference type="InterPro" id="IPR027417">
    <property type="entry name" value="P-loop_NTPase"/>
</dbReference>
<keyword evidence="4 7" id="KW-0505">Motor protein</keyword>
<gene>
    <name evidence="10" type="primary">MYO11</name>
</gene>
<name>D2KUB2_TETTH</name>
<dbReference type="InterPro" id="IPR009091">
    <property type="entry name" value="RCC1/BLIP-II"/>
</dbReference>
<accession>D2KUB2</accession>
<dbReference type="GO" id="GO:0016020">
    <property type="term" value="C:membrane"/>
    <property type="evidence" value="ECO:0007669"/>
    <property type="project" value="TreeGrafter"/>
</dbReference>
<dbReference type="Pfam" id="PF00063">
    <property type="entry name" value="Myosin_head"/>
    <property type="match status" value="1"/>
</dbReference>
<dbReference type="GO" id="GO:0051015">
    <property type="term" value="F:actin filament binding"/>
    <property type="evidence" value="ECO:0007669"/>
    <property type="project" value="TreeGrafter"/>
</dbReference>
<protein>
    <submittedName>
        <fullName evidence="10">Myosin11</fullName>
    </submittedName>
</protein>